<dbReference type="InterPro" id="IPR004107">
    <property type="entry name" value="Integrase_SAM-like_N"/>
</dbReference>
<evidence type="ECO:0000256" key="1">
    <source>
        <dbReference type="ARBA" id="ARBA00008857"/>
    </source>
</evidence>
<dbReference type="InterPro" id="IPR011946">
    <property type="entry name" value="Integrase_integron-type"/>
</dbReference>
<keyword evidence="2" id="KW-0229">DNA integration</keyword>
<dbReference type="GO" id="GO:0006310">
    <property type="term" value="P:DNA recombination"/>
    <property type="evidence" value="ECO:0007669"/>
    <property type="project" value="UniProtKB-KW"/>
</dbReference>
<dbReference type="SUPFAM" id="SSF56349">
    <property type="entry name" value="DNA breaking-rejoining enzymes"/>
    <property type="match status" value="1"/>
</dbReference>
<dbReference type="GO" id="GO:0015074">
    <property type="term" value="P:DNA integration"/>
    <property type="evidence" value="ECO:0007669"/>
    <property type="project" value="UniProtKB-KW"/>
</dbReference>
<dbReference type="PROSITE" id="PS51900">
    <property type="entry name" value="CB"/>
    <property type="match status" value="1"/>
</dbReference>
<dbReference type="InterPro" id="IPR002104">
    <property type="entry name" value="Integrase_catalytic"/>
</dbReference>
<dbReference type="NCBIfam" id="TIGR02249">
    <property type="entry name" value="integrase_gron"/>
    <property type="match status" value="1"/>
</dbReference>
<evidence type="ECO:0000256" key="3">
    <source>
        <dbReference type="ARBA" id="ARBA00023125"/>
    </source>
</evidence>
<gene>
    <name evidence="8" type="ORF">MNBD_GAMMA25-2146</name>
</gene>
<evidence type="ECO:0000256" key="2">
    <source>
        <dbReference type="ARBA" id="ARBA00022908"/>
    </source>
</evidence>
<dbReference type="Pfam" id="PF13495">
    <property type="entry name" value="Phage_int_SAM_4"/>
    <property type="match status" value="2"/>
</dbReference>
<dbReference type="GO" id="GO:0003677">
    <property type="term" value="F:DNA binding"/>
    <property type="evidence" value="ECO:0007669"/>
    <property type="project" value="UniProtKB-KW"/>
</dbReference>
<sequence>MATPFDKTGDLESRFFHNYILCLNRASIAEKAKRWYVKRVEQFIKAHEDRKLRSLSNEDITLYFENIGRQSNLHGWQFYQCIDAVRILYCHHLASPCCQNIDWNYWLDSAKQIDIDNPTTARQFTPEELTFIKTRKGEGILKTVRQSYHKLLVRFTSEIRRRGYAYRTEQSYEQWICRFILFYDCADPEQMNADKIKAYLDYLAVQRRVTASTQNQALNALIFLYSKVLDRELPEIQTFIRAKRSRTLPVVLSRSEVNHLLNNMQATHKLIASLLYGAGMRLLEGLQLRVQDIDFEYQRIHVHQAKGKKDRYVPLPTILIKELQLQIKKVEQLHIRDLSEGHGEVVLPDALARKYINAGKELKWQYLFPSGRLAIDPYGGTIRRHHLHESSIQKAIKRAATAGRIHKRVSCHTLRHSFATHLLEANYDIRTVQELLGHANVSTTMIYTHVLNRPGVGVSSPLDQTQIPQKKESLLPGDIS</sequence>
<dbReference type="Gene3D" id="1.10.150.130">
    <property type="match status" value="2"/>
</dbReference>
<feature type="domain" description="Core-binding (CB)" evidence="7">
    <location>
        <begin position="146"/>
        <end position="229"/>
    </location>
</feature>
<dbReference type="AlphaFoldDB" id="A0A3B1BMD7"/>
<feature type="region of interest" description="Disordered" evidence="5">
    <location>
        <begin position="458"/>
        <end position="480"/>
    </location>
</feature>
<dbReference type="CDD" id="cd01193">
    <property type="entry name" value="INT_IntI_C"/>
    <property type="match status" value="1"/>
</dbReference>
<dbReference type="PANTHER" id="PTHR30349">
    <property type="entry name" value="PHAGE INTEGRASE-RELATED"/>
    <property type="match status" value="1"/>
</dbReference>
<proteinExistence type="inferred from homology"/>
<dbReference type="PROSITE" id="PS51898">
    <property type="entry name" value="TYR_RECOMBINASE"/>
    <property type="match status" value="1"/>
</dbReference>
<dbReference type="Pfam" id="PF00589">
    <property type="entry name" value="Phage_integrase"/>
    <property type="match status" value="1"/>
</dbReference>
<reference evidence="8" key="1">
    <citation type="submission" date="2018-06" db="EMBL/GenBank/DDBJ databases">
        <authorList>
            <person name="Zhirakovskaya E."/>
        </authorList>
    </citation>
    <scope>NUCLEOTIDE SEQUENCE</scope>
</reference>
<dbReference type="EMBL" id="UOFY01000075">
    <property type="protein sequence ID" value="VAX11730.1"/>
    <property type="molecule type" value="Genomic_DNA"/>
</dbReference>
<name>A0A3B1BMD7_9ZZZZ</name>
<comment type="similarity">
    <text evidence="1">Belongs to the 'phage' integrase family.</text>
</comment>
<dbReference type="InterPro" id="IPR011010">
    <property type="entry name" value="DNA_brk_join_enz"/>
</dbReference>
<accession>A0A3B1BMD7</accession>
<dbReference type="Gene3D" id="1.10.443.10">
    <property type="entry name" value="Intergrase catalytic core"/>
    <property type="match status" value="1"/>
</dbReference>
<evidence type="ECO:0000313" key="8">
    <source>
        <dbReference type="EMBL" id="VAX11730.1"/>
    </source>
</evidence>
<keyword evidence="4" id="KW-0233">DNA recombination</keyword>
<organism evidence="8">
    <name type="scientific">hydrothermal vent metagenome</name>
    <dbReference type="NCBI Taxonomy" id="652676"/>
    <lineage>
        <taxon>unclassified sequences</taxon>
        <taxon>metagenomes</taxon>
        <taxon>ecological metagenomes</taxon>
    </lineage>
</organism>
<dbReference type="InterPro" id="IPR050090">
    <property type="entry name" value="Tyrosine_recombinase_XerCD"/>
</dbReference>
<evidence type="ECO:0000256" key="5">
    <source>
        <dbReference type="SAM" id="MobiDB-lite"/>
    </source>
</evidence>
<feature type="domain" description="Tyr recombinase" evidence="6">
    <location>
        <begin position="247"/>
        <end position="460"/>
    </location>
</feature>
<keyword evidence="3" id="KW-0238">DNA-binding</keyword>
<dbReference type="PANTHER" id="PTHR30349:SF64">
    <property type="entry name" value="PROPHAGE INTEGRASE INTD-RELATED"/>
    <property type="match status" value="1"/>
</dbReference>
<dbReference type="InterPro" id="IPR044068">
    <property type="entry name" value="CB"/>
</dbReference>
<dbReference type="InterPro" id="IPR013762">
    <property type="entry name" value="Integrase-like_cat_sf"/>
</dbReference>
<evidence type="ECO:0000256" key="4">
    <source>
        <dbReference type="ARBA" id="ARBA00023172"/>
    </source>
</evidence>
<protein>
    <submittedName>
        <fullName evidence="8">Integron integrase IntIPac</fullName>
    </submittedName>
</protein>
<evidence type="ECO:0000259" key="6">
    <source>
        <dbReference type="PROSITE" id="PS51898"/>
    </source>
</evidence>
<dbReference type="InterPro" id="IPR010998">
    <property type="entry name" value="Integrase_recombinase_N"/>
</dbReference>
<evidence type="ECO:0000259" key="7">
    <source>
        <dbReference type="PROSITE" id="PS51900"/>
    </source>
</evidence>